<comment type="similarity">
    <text evidence="2 9">Belongs to the eIF-2B alpha/beta/delta subunits family.</text>
</comment>
<dbReference type="InterPro" id="IPR000649">
    <property type="entry name" value="IF-2B-related"/>
</dbReference>
<dbReference type="RefSeq" id="XP_005825318.1">
    <property type="nucleotide sequence ID" value="XM_005825261.1"/>
</dbReference>
<proteinExistence type="inferred from homology"/>
<dbReference type="GeneID" id="17295071"/>
<keyword evidence="5" id="KW-0648">Protein biosynthesis</keyword>
<dbReference type="InterPro" id="IPR051501">
    <property type="entry name" value="eIF2B_alpha/beta/delta"/>
</dbReference>
<reference evidence="10 12" key="1">
    <citation type="journal article" date="2012" name="Nature">
        <title>Algal genomes reveal evolutionary mosaicism and the fate of nucleomorphs.</title>
        <authorList>
            <consortium name="DOE Joint Genome Institute"/>
            <person name="Curtis B.A."/>
            <person name="Tanifuji G."/>
            <person name="Burki F."/>
            <person name="Gruber A."/>
            <person name="Irimia M."/>
            <person name="Maruyama S."/>
            <person name="Arias M.C."/>
            <person name="Ball S.G."/>
            <person name="Gile G.H."/>
            <person name="Hirakawa Y."/>
            <person name="Hopkins J.F."/>
            <person name="Kuo A."/>
            <person name="Rensing S.A."/>
            <person name="Schmutz J."/>
            <person name="Symeonidi A."/>
            <person name="Elias M."/>
            <person name="Eveleigh R.J."/>
            <person name="Herman E.K."/>
            <person name="Klute M.J."/>
            <person name="Nakayama T."/>
            <person name="Obornik M."/>
            <person name="Reyes-Prieto A."/>
            <person name="Armbrust E.V."/>
            <person name="Aves S.J."/>
            <person name="Beiko R.G."/>
            <person name="Coutinho P."/>
            <person name="Dacks J.B."/>
            <person name="Durnford D.G."/>
            <person name="Fast N.M."/>
            <person name="Green B.R."/>
            <person name="Grisdale C.J."/>
            <person name="Hempel F."/>
            <person name="Henrissat B."/>
            <person name="Hoppner M.P."/>
            <person name="Ishida K."/>
            <person name="Kim E."/>
            <person name="Koreny L."/>
            <person name="Kroth P.G."/>
            <person name="Liu Y."/>
            <person name="Malik S.B."/>
            <person name="Maier U.G."/>
            <person name="McRose D."/>
            <person name="Mock T."/>
            <person name="Neilson J.A."/>
            <person name="Onodera N.T."/>
            <person name="Poole A.M."/>
            <person name="Pritham E.J."/>
            <person name="Richards T.A."/>
            <person name="Rocap G."/>
            <person name="Roy S.W."/>
            <person name="Sarai C."/>
            <person name="Schaack S."/>
            <person name="Shirato S."/>
            <person name="Slamovits C.H."/>
            <person name="Spencer D.F."/>
            <person name="Suzuki S."/>
            <person name="Worden A.Z."/>
            <person name="Zauner S."/>
            <person name="Barry K."/>
            <person name="Bell C."/>
            <person name="Bharti A.K."/>
            <person name="Crow J.A."/>
            <person name="Grimwood J."/>
            <person name="Kramer R."/>
            <person name="Lindquist E."/>
            <person name="Lucas S."/>
            <person name="Salamov A."/>
            <person name="McFadden G.I."/>
            <person name="Lane C.E."/>
            <person name="Keeling P.J."/>
            <person name="Gray M.W."/>
            <person name="Grigoriev I.V."/>
            <person name="Archibald J.M."/>
        </authorList>
    </citation>
    <scope>NUCLEOTIDE SEQUENCE</scope>
    <source>
        <strain evidence="10 12">CCMP2712</strain>
    </source>
</reference>
<organism evidence="10">
    <name type="scientific">Guillardia theta (strain CCMP2712)</name>
    <name type="common">Cryptophyte</name>
    <dbReference type="NCBI Taxonomy" id="905079"/>
    <lineage>
        <taxon>Eukaryota</taxon>
        <taxon>Cryptophyceae</taxon>
        <taxon>Pyrenomonadales</taxon>
        <taxon>Geminigeraceae</taxon>
        <taxon>Guillardia</taxon>
    </lineage>
</organism>
<dbReference type="Gene3D" id="1.20.120.1070">
    <property type="entry name" value="Translation initiation factor eIF-2B, N-terminal domain"/>
    <property type="match status" value="1"/>
</dbReference>
<comment type="subcellular location">
    <subcellularLocation>
        <location evidence="1">Cytoplasm</location>
        <location evidence="1">Cytosol</location>
    </subcellularLocation>
</comment>
<dbReference type="InterPro" id="IPR042529">
    <property type="entry name" value="IF_2B-like_C"/>
</dbReference>
<comment type="subunit">
    <text evidence="8">Component of the translation initiation factor 2B (eIF2B) complex which is a heterodecamer of two sets of five different subunits: alpha, beta, gamma, delta and epsilon. Subunits alpha, beta and delta comprise a regulatory subcomplex and subunits epsilon and gamma comprise a catalytic subcomplex. Within the complex, the hexameric regulatory complex resides at the center, with the two heterodimeric catalytic subcomplexes bound on opposite sides.</text>
</comment>
<dbReference type="PaxDb" id="55529-EKX38338"/>
<name>L1IQ19_GUITC</name>
<evidence type="ECO:0000313" key="10">
    <source>
        <dbReference type="EMBL" id="EKX38338.1"/>
    </source>
</evidence>
<keyword evidence="4 10" id="KW-0396">Initiation factor</keyword>
<dbReference type="Gene3D" id="3.40.50.10470">
    <property type="entry name" value="Translation initiation factor eif-2b, domain 2"/>
    <property type="match status" value="1"/>
</dbReference>
<evidence type="ECO:0000313" key="12">
    <source>
        <dbReference type="Proteomes" id="UP000011087"/>
    </source>
</evidence>
<evidence type="ECO:0000256" key="7">
    <source>
        <dbReference type="ARBA" id="ARBA00044236"/>
    </source>
</evidence>
<reference evidence="11" key="3">
    <citation type="submission" date="2015-06" db="UniProtKB">
        <authorList>
            <consortium name="EnsemblProtists"/>
        </authorList>
    </citation>
    <scope>IDENTIFICATION</scope>
</reference>
<dbReference type="GO" id="GO:0005851">
    <property type="term" value="C:eukaryotic translation initiation factor 2B complex"/>
    <property type="evidence" value="ECO:0007669"/>
    <property type="project" value="TreeGrafter"/>
</dbReference>
<dbReference type="GO" id="GO:0005829">
    <property type="term" value="C:cytosol"/>
    <property type="evidence" value="ECO:0007669"/>
    <property type="project" value="UniProtKB-SubCell"/>
</dbReference>
<evidence type="ECO:0000256" key="5">
    <source>
        <dbReference type="ARBA" id="ARBA00022917"/>
    </source>
</evidence>
<dbReference type="PANTHER" id="PTHR45860:SF1">
    <property type="entry name" value="TRANSLATION INITIATION FACTOR EIF-2B SUBUNIT ALPHA"/>
    <property type="match status" value="1"/>
</dbReference>
<accession>L1IQ19</accession>
<evidence type="ECO:0000256" key="2">
    <source>
        <dbReference type="ARBA" id="ARBA00007251"/>
    </source>
</evidence>
<dbReference type="EnsemblProtists" id="EKX38338">
    <property type="protein sequence ID" value="EKX38338"/>
    <property type="gene ID" value="GUITHDRAFT_154727"/>
</dbReference>
<evidence type="ECO:0000256" key="3">
    <source>
        <dbReference type="ARBA" id="ARBA00022490"/>
    </source>
</evidence>
<dbReference type="PANTHER" id="PTHR45860">
    <property type="entry name" value="TRANSLATION INITIATION FACTOR EIF-2B SUBUNIT ALPHA"/>
    <property type="match status" value="1"/>
</dbReference>
<dbReference type="STRING" id="905079.L1IQ19"/>
<gene>
    <name evidence="10" type="ORF">GUITHDRAFT_154727</name>
</gene>
<dbReference type="AlphaFoldDB" id="L1IQ19"/>
<keyword evidence="12" id="KW-1185">Reference proteome</keyword>
<protein>
    <recommendedName>
        <fullName evidence="6">Translation initiation factor eIF2B subunit alpha</fullName>
    </recommendedName>
    <alternativeName>
        <fullName evidence="7">eIF2B GDP-GTP exchange factor subunit alpha</fullName>
    </alternativeName>
</protein>
<evidence type="ECO:0000313" key="11">
    <source>
        <dbReference type="EnsemblProtists" id="EKX38338"/>
    </source>
</evidence>
<reference evidence="12" key="2">
    <citation type="submission" date="2012-11" db="EMBL/GenBank/DDBJ databases">
        <authorList>
            <person name="Kuo A."/>
            <person name="Curtis B.A."/>
            <person name="Tanifuji G."/>
            <person name="Burki F."/>
            <person name="Gruber A."/>
            <person name="Irimia M."/>
            <person name="Maruyama S."/>
            <person name="Arias M.C."/>
            <person name="Ball S.G."/>
            <person name="Gile G.H."/>
            <person name="Hirakawa Y."/>
            <person name="Hopkins J.F."/>
            <person name="Rensing S.A."/>
            <person name="Schmutz J."/>
            <person name="Symeonidi A."/>
            <person name="Elias M."/>
            <person name="Eveleigh R.J."/>
            <person name="Herman E.K."/>
            <person name="Klute M.J."/>
            <person name="Nakayama T."/>
            <person name="Obornik M."/>
            <person name="Reyes-Prieto A."/>
            <person name="Armbrust E.V."/>
            <person name="Aves S.J."/>
            <person name="Beiko R.G."/>
            <person name="Coutinho P."/>
            <person name="Dacks J.B."/>
            <person name="Durnford D.G."/>
            <person name="Fast N.M."/>
            <person name="Green B.R."/>
            <person name="Grisdale C."/>
            <person name="Hempe F."/>
            <person name="Henrissat B."/>
            <person name="Hoppner M.P."/>
            <person name="Ishida K.-I."/>
            <person name="Kim E."/>
            <person name="Koreny L."/>
            <person name="Kroth P.G."/>
            <person name="Liu Y."/>
            <person name="Malik S.-B."/>
            <person name="Maier U.G."/>
            <person name="McRose D."/>
            <person name="Mock T."/>
            <person name="Neilson J.A."/>
            <person name="Onodera N.T."/>
            <person name="Poole A.M."/>
            <person name="Pritham E.J."/>
            <person name="Richards T.A."/>
            <person name="Rocap G."/>
            <person name="Roy S.W."/>
            <person name="Sarai C."/>
            <person name="Schaack S."/>
            <person name="Shirato S."/>
            <person name="Slamovits C.H."/>
            <person name="Spencer D.F."/>
            <person name="Suzuki S."/>
            <person name="Worden A.Z."/>
            <person name="Zauner S."/>
            <person name="Barry K."/>
            <person name="Bell C."/>
            <person name="Bharti A.K."/>
            <person name="Crow J.A."/>
            <person name="Grimwood J."/>
            <person name="Kramer R."/>
            <person name="Lindquist E."/>
            <person name="Lucas S."/>
            <person name="Salamov A."/>
            <person name="McFadden G.I."/>
            <person name="Lane C.E."/>
            <person name="Keeling P.J."/>
            <person name="Gray M.W."/>
            <person name="Grigoriev I.V."/>
            <person name="Archibald J.M."/>
        </authorList>
    </citation>
    <scope>NUCLEOTIDE SEQUENCE</scope>
    <source>
        <strain evidence="12">CCMP2712</strain>
    </source>
</reference>
<dbReference type="InterPro" id="IPR042528">
    <property type="entry name" value="elF-2B_alpha_N"/>
</dbReference>
<evidence type="ECO:0000256" key="4">
    <source>
        <dbReference type="ARBA" id="ARBA00022540"/>
    </source>
</evidence>
<dbReference type="EMBL" id="JH993049">
    <property type="protein sequence ID" value="EKX38338.1"/>
    <property type="molecule type" value="Genomic_DNA"/>
</dbReference>
<evidence type="ECO:0000256" key="1">
    <source>
        <dbReference type="ARBA" id="ARBA00004514"/>
    </source>
</evidence>
<sequence>MAEEAEVVRNFKEWMEKNEKGAIAVAAIHALTTMIKNSGASTIMELEILLKAAQEQLQEMKFEGQRSKVIQLTAACELFARHVTRTALDIGDFEACKQRLIERGMRFAEQADVSRAVIAENARPFIRDGMAILVHGYSNVVCGCLQHAAKSGVRFKVIVTQGQPECVGFKTASTLQEAGIPVDMILDTAVGYVIQEVDMVLTGAAGVCESGGIINKIGTFQVAAIAKEAKKPFCVASESYKFCRLYPLSPTDLPDAEKEPTPRVEQGIKIRQPPSDFTPPSHITLLLTDIGVLTPSAVSDELIKLYY</sequence>
<dbReference type="OMA" id="GDWESCK"/>
<dbReference type="Pfam" id="PF01008">
    <property type="entry name" value="IF-2B"/>
    <property type="match status" value="1"/>
</dbReference>
<dbReference type="eggNOG" id="KOG1466">
    <property type="taxonomic scope" value="Eukaryota"/>
</dbReference>
<dbReference type="Proteomes" id="UP000011087">
    <property type="component" value="Unassembled WGS sequence"/>
</dbReference>
<dbReference type="InterPro" id="IPR037171">
    <property type="entry name" value="NagB/RpiA_transferase-like"/>
</dbReference>
<keyword evidence="3" id="KW-0963">Cytoplasm</keyword>
<evidence type="ECO:0000256" key="6">
    <source>
        <dbReference type="ARBA" id="ARBA00044208"/>
    </source>
</evidence>
<dbReference type="HOGENOM" id="CLU_016218_0_2_1"/>
<dbReference type="KEGG" id="gtt:GUITHDRAFT_154727"/>
<evidence type="ECO:0000256" key="8">
    <source>
        <dbReference type="ARBA" id="ARBA00046432"/>
    </source>
</evidence>
<evidence type="ECO:0000256" key="9">
    <source>
        <dbReference type="RuleBase" id="RU003814"/>
    </source>
</evidence>
<dbReference type="SUPFAM" id="SSF100950">
    <property type="entry name" value="NagB/RpiA/CoA transferase-like"/>
    <property type="match status" value="1"/>
</dbReference>
<dbReference type="OrthoDB" id="10249309at2759"/>
<dbReference type="GO" id="GO:0003743">
    <property type="term" value="F:translation initiation factor activity"/>
    <property type="evidence" value="ECO:0007669"/>
    <property type="project" value="UniProtKB-KW"/>
</dbReference>
<dbReference type="GO" id="GO:0005085">
    <property type="term" value="F:guanyl-nucleotide exchange factor activity"/>
    <property type="evidence" value="ECO:0007669"/>
    <property type="project" value="TreeGrafter"/>
</dbReference>